<evidence type="ECO:0000313" key="9">
    <source>
        <dbReference type="Proteomes" id="UP000414233"/>
    </source>
</evidence>
<keyword evidence="4 6" id="KW-1133">Transmembrane helix</keyword>
<keyword evidence="5 6" id="KW-0472">Membrane</keyword>
<dbReference type="Proteomes" id="UP000414233">
    <property type="component" value="Unassembled WGS sequence"/>
</dbReference>
<evidence type="ECO:0000256" key="5">
    <source>
        <dbReference type="ARBA" id="ARBA00023136"/>
    </source>
</evidence>
<dbReference type="RefSeq" id="WP_224788964.1">
    <property type="nucleotide sequence ID" value="NZ_CABPRZ010000032.1"/>
</dbReference>
<evidence type="ECO:0000256" key="6">
    <source>
        <dbReference type="SAM" id="Phobius"/>
    </source>
</evidence>
<gene>
    <name evidence="8" type="ORF">PTE30175_05006</name>
</gene>
<comment type="subcellular location">
    <subcellularLocation>
        <location evidence="1">Cell membrane</location>
        <topology evidence="1">Multi-pass membrane protein</topology>
    </subcellularLocation>
</comment>
<reference evidence="8 9" key="1">
    <citation type="submission" date="2019-08" db="EMBL/GenBank/DDBJ databases">
        <authorList>
            <person name="Peeters C."/>
        </authorList>
    </citation>
    <scope>NUCLEOTIDE SEQUENCE [LARGE SCALE GENOMIC DNA]</scope>
    <source>
        <strain evidence="8 9">LMG 30175</strain>
    </source>
</reference>
<dbReference type="PANTHER" id="PTHR35007">
    <property type="entry name" value="INTEGRAL MEMBRANE PROTEIN-RELATED"/>
    <property type="match status" value="1"/>
</dbReference>
<organism evidence="8 9">
    <name type="scientific">Pandoraea terrae</name>
    <dbReference type="NCBI Taxonomy" id="1537710"/>
    <lineage>
        <taxon>Bacteria</taxon>
        <taxon>Pseudomonadati</taxon>
        <taxon>Pseudomonadota</taxon>
        <taxon>Betaproteobacteria</taxon>
        <taxon>Burkholderiales</taxon>
        <taxon>Burkholderiaceae</taxon>
        <taxon>Pandoraea</taxon>
    </lineage>
</organism>
<evidence type="ECO:0000256" key="1">
    <source>
        <dbReference type="ARBA" id="ARBA00004651"/>
    </source>
</evidence>
<evidence type="ECO:0000259" key="7">
    <source>
        <dbReference type="Pfam" id="PF00482"/>
    </source>
</evidence>
<evidence type="ECO:0000256" key="2">
    <source>
        <dbReference type="ARBA" id="ARBA00022475"/>
    </source>
</evidence>
<feature type="transmembrane region" description="Helical" evidence="6">
    <location>
        <begin position="300"/>
        <end position="326"/>
    </location>
</feature>
<keyword evidence="3 6" id="KW-0812">Transmembrane</keyword>
<accession>A0A5E4Z8Q1</accession>
<feature type="transmembrane region" description="Helical" evidence="6">
    <location>
        <begin position="155"/>
        <end position="174"/>
    </location>
</feature>
<evidence type="ECO:0000256" key="4">
    <source>
        <dbReference type="ARBA" id="ARBA00022989"/>
    </source>
</evidence>
<dbReference type="PANTHER" id="PTHR35007:SF2">
    <property type="entry name" value="PILUS ASSEMBLE PROTEIN"/>
    <property type="match status" value="1"/>
</dbReference>
<feature type="transmembrane region" description="Helical" evidence="6">
    <location>
        <begin position="12"/>
        <end position="33"/>
    </location>
</feature>
<dbReference type="GO" id="GO:0005886">
    <property type="term" value="C:plasma membrane"/>
    <property type="evidence" value="ECO:0007669"/>
    <property type="project" value="UniProtKB-SubCell"/>
</dbReference>
<sequence length="335" mass="37275">MMTLPRLSPDVFLTFGLLLMSAGLLTLAGALLMRMFRQLRSERQIEQVLANRQQQALQAIAGGNSVSAASDNAEPAPKDRGWRGLFDRAAALGKRWSETRVGHYLLADEDRIILAQCGYDDARARSLFIFVRVATALLLPAAVWVWFRGNGDVDTAVRLIAGFGLGLLLPKFAIARRAAKRCEALVGELPLLIDLLRLLQGVGLSMDQSLYVIVSDFGGILPILSREFESANRQYSTGRSRELSLARLREVYDNDDLRALVRLIVQVERHGGAVQEPLAQFSERLREQRRHTMKERIGKLTVKMTLTMMLTLLPALLLVIAGPAILSLMHSMEKM</sequence>
<keyword evidence="9" id="KW-1185">Reference proteome</keyword>
<dbReference type="Pfam" id="PF00482">
    <property type="entry name" value="T2SSF"/>
    <property type="match status" value="1"/>
</dbReference>
<feature type="transmembrane region" description="Helical" evidence="6">
    <location>
        <begin position="129"/>
        <end position="149"/>
    </location>
</feature>
<protein>
    <submittedName>
        <fullName evidence="8">Pilus assembly protein TadC</fullName>
    </submittedName>
</protein>
<feature type="domain" description="Type II secretion system protein GspF" evidence="7">
    <location>
        <begin position="193"/>
        <end position="320"/>
    </location>
</feature>
<name>A0A5E4Z8Q1_9BURK</name>
<dbReference type="InterPro" id="IPR018076">
    <property type="entry name" value="T2SS_GspF_dom"/>
</dbReference>
<dbReference type="AlphaFoldDB" id="A0A5E4Z8Q1"/>
<evidence type="ECO:0000313" key="8">
    <source>
        <dbReference type="EMBL" id="VVE56573.1"/>
    </source>
</evidence>
<evidence type="ECO:0000256" key="3">
    <source>
        <dbReference type="ARBA" id="ARBA00022692"/>
    </source>
</evidence>
<dbReference type="EMBL" id="CABPRZ010000032">
    <property type="protein sequence ID" value="VVE56573.1"/>
    <property type="molecule type" value="Genomic_DNA"/>
</dbReference>
<keyword evidence="2" id="KW-1003">Cell membrane</keyword>
<proteinExistence type="predicted"/>